<organism evidence="1 2">
    <name type="scientific">Reinekea forsetii</name>
    <dbReference type="NCBI Taxonomy" id="1336806"/>
    <lineage>
        <taxon>Bacteria</taxon>
        <taxon>Pseudomonadati</taxon>
        <taxon>Pseudomonadota</taxon>
        <taxon>Gammaproteobacteria</taxon>
        <taxon>Oceanospirillales</taxon>
        <taxon>Saccharospirillaceae</taxon>
        <taxon>Reinekea</taxon>
    </lineage>
</organism>
<accession>A0A2K8KMM0</accession>
<proteinExistence type="predicted"/>
<reference evidence="1 2" key="1">
    <citation type="journal article" date="2017" name="Environ. Microbiol.">
        <title>Genomic and physiological analyses of 'Reinekea forsetii' reveal a versatile opportunistic lifestyle during spring algae blooms.</title>
        <authorList>
            <person name="Avci B."/>
            <person name="Hahnke R.L."/>
            <person name="Chafee M."/>
            <person name="Fischer T."/>
            <person name="Gruber-Vodicka H."/>
            <person name="Tegetmeyer H.E."/>
            <person name="Harder J."/>
            <person name="Fuchs B.M."/>
            <person name="Amann R.I."/>
            <person name="Teeling H."/>
        </authorList>
    </citation>
    <scope>NUCLEOTIDE SEQUENCE [LARGE SCALE GENOMIC DNA]</scope>
    <source>
        <strain evidence="1 2">Hel1_31_D35</strain>
    </source>
</reference>
<protein>
    <submittedName>
        <fullName evidence="1">Uncharacterized protein</fullName>
    </submittedName>
</protein>
<dbReference type="KEGG" id="rfo:REIFOR_00920"/>
<dbReference type="RefSeq" id="WP_100256457.1">
    <property type="nucleotide sequence ID" value="NZ_CP011797.1"/>
</dbReference>
<dbReference type="EMBL" id="CP011797">
    <property type="protein sequence ID" value="ATX76088.1"/>
    <property type="molecule type" value="Genomic_DNA"/>
</dbReference>
<keyword evidence="2" id="KW-1185">Reference proteome</keyword>
<evidence type="ECO:0000313" key="1">
    <source>
        <dbReference type="EMBL" id="ATX76088.1"/>
    </source>
</evidence>
<dbReference type="OrthoDB" id="109589at2"/>
<sequence>MNKTNWTLDQAPSQAGKIALKTGANVGLGYETALGLAQTLTQQDFFATEDSNMAVAQDV</sequence>
<dbReference type="AlphaFoldDB" id="A0A2K8KMM0"/>
<name>A0A2K8KMM0_9GAMM</name>
<evidence type="ECO:0000313" key="2">
    <source>
        <dbReference type="Proteomes" id="UP000229757"/>
    </source>
</evidence>
<dbReference type="Proteomes" id="UP000229757">
    <property type="component" value="Chromosome"/>
</dbReference>
<gene>
    <name evidence="1" type="ORF">REIFOR_00920</name>
</gene>